<evidence type="ECO:0000313" key="1">
    <source>
        <dbReference type="EMBL" id="REE07649.1"/>
    </source>
</evidence>
<proteinExistence type="predicted"/>
<sequence length="190" mass="22689">MFTKYTSEIFDVLRKGQFICSNSPDDEIQKLYKVLEDEETFEDLHEYFHQINYVLEQGNEYFYFSRIENNVDLDRKLEKAFNWIDILDFFKTFDSSFDVGFRFSPSDIVNQLKNNADLKTKLEKLKKIGIDKKSYSERIKKLIEKLEKDNFITLENEISETYKVLTSLNYLKDIITAINIPEEIENEIPK</sequence>
<dbReference type="Pfam" id="PF21980">
    <property type="entry name" value="MksE"/>
    <property type="match status" value="1"/>
</dbReference>
<organism evidence="1 2">
    <name type="scientific">Winogradskyella pacifica</name>
    <dbReference type="NCBI Taxonomy" id="664642"/>
    <lineage>
        <taxon>Bacteria</taxon>
        <taxon>Pseudomonadati</taxon>
        <taxon>Bacteroidota</taxon>
        <taxon>Flavobacteriia</taxon>
        <taxon>Flavobacteriales</taxon>
        <taxon>Flavobacteriaceae</taxon>
        <taxon>Winogradskyella</taxon>
    </lineage>
</organism>
<keyword evidence="2" id="KW-1185">Reference proteome</keyword>
<dbReference type="EMBL" id="QREI01000013">
    <property type="protein sequence ID" value="REE07649.1"/>
    <property type="molecule type" value="Genomic_DNA"/>
</dbReference>
<dbReference type="AlphaFoldDB" id="A0A3D9LJT9"/>
<comment type="caution">
    <text evidence="1">The sequence shown here is derived from an EMBL/GenBank/DDBJ whole genome shotgun (WGS) entry which is preliminary data.</text>
</comment>
<accession>A0A3D9LJT9</accession>
<reference evidence="1 2" key="1">
    <citation type="submission" date="2018-07" db="EMBL/GenBank/DDBJ databases">
        <title>Genomic Encyclopedia of Type Strains, Phase III (KMG-III): the genomes of soil and plant-associated and newly described type strains.</title>
        <authorList>
            <person name="Whitman W."/>
        </authorList>
    </citation>
    <scope>NUCLEOTIDE SEQUENCE [LARGE SCALE GENOMIC DNA]</scope>
    <source>
        <strain evidence="1 2">CECT 7948</strain>
    </source>
</reference>
<dbReference type="OrthoDB" id="9808028at2"/>
<gene>
    <name evidence="1" type="ORF">DFQ09_1133</name>
</gene>
<dbReference type="InterPro" id="IPR053841">
    <property type="entry name" value="MksE"/>
</dbReference>
<protein>
    <submittedName>
        <fullName evidence="1">Uncharacterized protein</fullName>
    </submittedName>
</protein>
<dbReference type="Proteomes" id="UP000256919">
    <property type="component" value="Unassembled WGS sequence"/>
</dbReference>
<name>A0A3D9LJT9_9FLAO</name>
<evidence type="ECO:0000313" key="2">
    <source>
        <dbReference type="Proteomes" id="UP000256919"/>
    </source>
</evidence>
<dbReference type="RefSeq" id="WP_115812991.1">
    <property type="nucleotide sequence ID" value="NZ_QREI01000013.1"/>
</dbReference>